<keyword evidence="9" id="KW-0460">Magnesium</keyword>
<keyword evidence="11" id="KW-0496">Mitochondrion</keyword>
<organism evidence="17 18">
    <name type="scientific">Caerostris extrusa</name>
    <name type="common">Bark spider</name>
    <name type="synonym">Caerostris bankana</name>
    <dbReference type="NCBI Taxonomy" id="172846"/>
    <lineage>
        <taxon>Eukaryota</taxon>
        <taxon>Metazoa</taxon>
        <taxon>Ecdysozoa</taxon>
        <taxon>Arthropoda</taxon>
        <taxon>Chelicerata</taxon>
        <taxon>Arachnida</taxon>
        <taxon>Araneae</taxon>
        <taxon>Araneomorphae</taxon>
        <taxon>Entelegynae</taxon>
        <taxon>Araneoidea</taxon>
        <taxon>Araneidae</taxon>
        <taxon>Caerostris</taxon>
    </lineage>
</organism>
<dbReference type="PANTHER" id="PTHR12121:SF37">
    <property type="entry name" value="2',5'-PHOSPHODIESTERASE 12"/>
    <property type="match status" value="1"/>
</dbReference>
<gene>
    <name evidence="17" type="primary">PDE12</name>
    <name evidence="17" type="ORF">CEXT_162011</name>
</gene>
<keyword evidence="14" id="KW-0175">Coiled coil</keyword>
<feature type="coiled-coil region" evidence="14">
    <location>
        <begin position="41"/>
        <end position="73"/>
    </location>
</feature>
<dbReference type="GO" id="GO:0006397">
    <property type="term" value="P:mRNA processing"/>
    <property type="evidence" value="ECO:0007669"/>
    <property type="project" value="UniProtKB-KW"/>
</dbReference>
<evidence type="ECO:0000259" key="15">
    <source>
        <dbReference type="Pfam" id="PF03372"/>
    </source>
</evidence>
<evidence type="ECO:0000313" key="18">
    <source>
        <dbReference type="Proteomes" id="UP001054945"/>
    </source>
</evidence>
<dbReference type="Proteomes" id="UP001054945">
    <property type="component" value="Unassembled WGS sequence"/>
</dbReference>
<proteinExistence type="predicted"/>
<evidence type="ECO:0000256" key="9">
    <source>
        <dbReference type="ARBA" id="ARBA00022842"/>
    </source>
</evidence>
<dbReference type="GO" id="GO:0004535">
    <property type="term" value="F:poly(A)-specific ribonuclease activity"/>
    <property type="evidence" value="ECO:0007669"/>
    <property type="project" value="UniProtKB-ARBA"/>
</dbReference>
<dbReference type="InterPro" id="IPR036691">
    <property type="entry name" value="Endo/exonu/phosph_ase_sf"/>
</dbReference>
<evidence type="ECO:0000256" key="1">
    <source>
        <dbReference type="ARBA" id="ARBA00001946"/>
    </source>
</evidence>
<reference evidence="17 18" key="1">
    <citation type="submission" date="2021-06" db="EMBL/GenBank/DDBJ databases">
        <title>Caerostris extrusa draft genome.</title>
        <authorList>
            <person name="Kono N."/>
            <person name="Arakawa K."/>
        </authorList>
    </citation>
    <scope>NUCLEOTIDE SEQUENCE [LARGE SCALE GENOMIC DNA]</scope>
</reference>
<dbReference type="InterPro" id="IPR050410">
    <property type="entry name" value="CCR4/nocturin_mRNA_transcr"/>
</dbReference>
<sequence length="574" mass="65607">MSQCAKVFVKHIDTENKLMIYFNFGIPELPERKFTFLRPKEEKLEVTISRMKLKIAEAVNNKLTKRKKKKNSQNIEENSVQFSVTLSLTKGGEQLNDEIKNVDAWTENAELTVNNHLYKIFENPPSVVLLSLPKSIMSGFPVYPIIELEYCSKEQCDFTWYRTVSEKSSVDLNKVVKFKNENWLMLSKNYLYITNDSDIGCKLKLSCIPKNGEKIGLEEFAVSTNSVEVGPEKCPFEYRHEFTKELSEPGRLRCVSYNILADLYADSDTARNDLFPYCPTEALMLDYRKQLYLKEIIGYNADIICLQEVDRKVFYGDLIPVLTSAGLDGVYSEKGGQVVEGLSCFYRTSKFKIIEFHAKVLSEAVSNEPVLQPIYDKLNQNENLKERFMNRTTALQAVLLESLDIPQKRILIGNTHLYFHPDSDNIRLLQATSCILYLENLLSKYQKENPSYTTSLILCGDFNSCPEFGVYKLMTEGSLSEDCIDWKSNPEEIVPGIPLKHSLSLGSACGTPTYTNYTEGFVGCLDYIFYNKSHFEVLDVVPLPDHEHVIKYKALPNKVFPSDHLALVCTIGWK</sequence>
<comment type="subcellular location">
    <subcellularLocation>
        <location evidence="2">Mitochondrion matrix</location>
    </subcellularLocation>
</comment>
<feature type="domain" description="Endonuclease/exonuclease/phosphatase" evidence="15">
    <location>
        <begin position="287"/>
        <end position="564"/>
    </location>
</feature>
<keyword evidence="4" id="KW-0507">mRNA processing</keyword>
<dbReference type="AlphaFoldDB" id="A0AAV4NQP3"/>
<dbReference type="Gene3D" id="3.60.10.10">
    <property type="entry name" value="Endonuclease/exonuclease/phosphatase"/>
    <property type="match status" value="1"/>
</dbReference>
<protein>
    <recommendedName>
        <fullName evidence="12">2',5'-phosphodiesterase 12</fullName>
    </recommendedName>
    <alternativeName>
        <fullName evidence="13">Mitochondrial deadenylase</fullName>
    </alternativeName>
</protein>
<dbReference type="InterPro" id="IPR005135">
    <property type="entry name" value="Endo/exonuclease/phosphatase"/>
</dbReference>
<evidence type="ECO:0000256" key="13">
    <source>
        <dbReference type="ARBA" id="ARBA00083541"/>
    </source>
</evidence>
<dbReference type="GO" id="GO:0005759">
    <property type="term" value="C:mitochondrial matrix"/>
    <property type="evidence" value="ECO:0007669"/>
    <property type="project" value="UniProtKB-SubCell"/>
</dbReference>
<evidence type="ECO:0000259" key="16">
    <source>
        <dbReference type="Pfam" id="PF21171"/>
    </source>
</evidence>
<dbReference type="GO" id="GO:0046872">
    <property type="term" value="F:metal ion binding"/>
    <property type="evidence" value="ECO:0007669"/>
    <property type="project" value="UniProtKB-KW"/>
</dbReference>
<evidence type="ECO:0000256" key="8">
    <source>
        <dbReference type="ARBA" id="ARBA00022839"/>
    </source>
</evidence>
<evidence type="ECO:0000256" key="14">
    <source>
        <dbReference type="SAM" id="Coils"/>
    </source>
</evidence>
<dbReference type="GO" id="GO:0000288">
    <property type="term" value="P:nuclear-transcribed mRNA catabolic process, deadenylation-dependent decay"/>
    <property type="evidence" value="ECO:0007669"/>
    <property type="project" value="TreeGrafter"/>
</dbReference>
<keyword evidence="3" id="KW-0597">Phosphoprotein</keyword>
<keyword evidence="5" id="KW-0540">Nuclease</keyword>
<evidence type="ECO:0000256" key="4">
    <source>
        <dbReference type="ARBA" id="ARBA00022664"/>
    </source>
</evidence>
<evidence type="ECO:0000256" key="7">
    <source>
        <dbReference type="ARBA" id="ARBA00022801"/>
    </source>
</evidence>
<comment type="cofactor">
    <cofactor evidence="1">
        <name>Mg(2+)</name>
        <dbReference type="ChEBI" id="CHEBI:18420"/>
    </cofactor>
</comment>
<dbReference type="InterPro" id="IPR048821">
    <property type="entry name" value="PDE12-like_N"/>
</dbReference>
<dbReference type="Pfam" id="PF21171">
    <property type="entry name" value="PDE12-like_N"/>
    <property type="match status" value="1"/>
</dbReference>
<evidence type="ECO:0000256" key="2">
    <source>
        <dbReference type="ARBA" id="ARBA00004305"/>
    </source>
</evidence>
<keyword evidence="10" id="KW-0809">Transit peptide</keyword>
<dbReference type="EMBL" id="BPLR01021201">
    <property type="protein sequence ID" value="GIX87084.1"/>
    <property type="molecule type" value="Genomic_DNA"/>
</dbReference>
<evidence type="ECO:0000313" key="17">
    <source>
        <dbReference type="EMBL" id="GIX87084.1"/>
    </source>
</evidence>
<dbReference type="PANTHER" id="PTHR12121">
    <property type="entry name" value="CARBON CATABOLITE REPRESSOR PROTEIN 4"/>
    <property type="match status" value="1"/>
</dbReference>
<dbReference type="SUPFAM" id="SSF56219">
    <property type="entry name" value="DNase I-like"/>
    <property type="match status" value="1"/>
</dbReference>
<name>A0AAV4NQP3_CAEEX</name>
<evidence type="ECO:0000256" key="6">
    <source>
        <dbReference type="ARBA" id="ARBA00022723"/>
    </source>
</evidence>
<evidence type="ECO:0000256" key="12">
    <source>
        <dbReference type="ARBA" id="ARBA00072755"/>
    </source>
</evidence>
<keyword evidence="18" id="KW-1185">Reference proteome</keyword>
<evidence type="ECO:0000256" key="11">
    <source>
        <dbReference type="ARBA" id="ARBA00023128"/>
    </source>
</evidence>
<dbReference type="Pfam" id="PF03372">
    <property type="entry name" value="Exo_endo_phos"/>
    <property type="match status" value="1"/>
</dbReference>
<keyword evidence="8" id="KW-0269">Exonuclease</keyword>
<evidence type="ECO:0000256" key="10">
    <source>
        <dbReference type="ARBA" id="ARBA00022946"/>
    </source>
</evidence>
<keyword evidence="6" id="KW-0479">Metal-binding</keyword>
<comment type="caution">
    <text evidence="17">The sequence shown here is derived from an EMBL/GenBank/DDBJ whole genome shotgun (WGS) entry which is preliminary data.</text>
</comment>
<evidence type="ECO:0000256" key="5">
    <source>
        <dbReference type="ARBA" id="ARBA00022722"/>
    </source>
</evidence>
<feature type="domain" description="2',5'-phosphodiesterase 12-like N-terminal" evidence="16">
    <location>
        <begin position="124"/>
        <end position="228"/>
    </location>
</feature>
<keyword evidence="7" id="KW-0378">Hydrolase</keyword>
<dbReference type="FunFam" id="3.60.10.10:FF:000018">
    <property type="entry name" value="2',5'-phosphodiesterase 12"/>
    <property type="match status" value="1"/>
</dbReference>
<evidence type="ECO:0000256" key="3">
    <source>
        <dbReference type="ARBA" id="ARBA00022553"/>
    </source>
</evidence>
<accession>A0AAV4NQP3</accession>